<evidence type="ECO:0000313" key="1">
    <source>
        <dbReference type="EMBL" id="CAF4122087.1"/>
    </source>
</evidence>
<comment type="caution">
    <text evidence="1">The sequence shown here is derived from an EMBL/GenBank/DDBJ whole genome shotgun (WGS) entry which is preliminary data.</text>
</comment>
<evidence type="ECO:0000313" key="2">
    <source>
        <dbReference type="Proteomes" id="UP000663823"/>
    </source>
</evidence>
<organism evidence="1 2">
    <name type="scientific">Rotaria sordida</name>
    <dbReference type="NCBI Taxonomy" id="392033"/>
    <lineage>
        <taxon>Eukaryota</taxon>
        <taxon>Metazoa</taxon>
        <taxon>Spiralia</taxon>
        <taxon>Gnathifera</taxon>
        <taxon>Rotifera</taxon>
        <taxon>Eurotatoria</taxon>
        <taxon>Bdelloidea</taxon>
        <taxon>Philodinida</taxon>
        <taxon>Philodinidae</taxon>
        <taxon>Rotaria</taxon>
    </lineage>
</organism>
<name>A0A819WDR1_9BILA</name>
<protein>
    <submittedName>
        <fullName evidence="1">Uncharacterized protein</fullName>
    </submittedName>
</protein>
<gene>
    <name evidence="1" type="ORF">OTI717_LOCUS34918</name>
</gene>
<accession>A0A819WDR1</accession>
<dbReference type="AlphaFoldDB" id="A0A819WDR1"/>
<sequence length="245" mass="28374">LGQGLGGFAGTIHDPCYHQACDSIQNINVFAYEKMVQAAAYVLEYLARQDDLQRWLYPEGRPLDSENRLSQRKKFLKKSVNNTSKSDEKMFSIADELVKTRRELREVKEQLHTLQLGSGSSSPDIESPVVPTISLFIQYKGFFNELCEIRQTMTVKELLIKIRPITGIPLDHSIRLRVLSEDGLKTLFFLDEKLDRTLESYDDNLKPRMILSIEHNDEFDCKRNTRQRSRSLGYRKRTYSYGSDV</sequence>
<reference evidence="1" key="1">
    <citation type="submission" date="2021-02" db="EMBL/GenBank/DDBJ databases">
        <authorList>
            <person name="Nowell W R."/>
        </authorList>
    </citation>
    <scope>NUCLEOTIDE SEQUENCE</scope>
</reference>
<feature type="non-terminal residue" evidence="1">
    <location>
        <position position="1"/>
    </location>
</feature>
<dbReference type="Proteomes" id="UP000663823">
    <property type="component" value="Unassembled WGS sequence"/>
</dbReference>
<proteinExistence type="predicted"/>
<dbReference type="EMBL" id="CAJOAX010012939">
    <property type="protein sequence ID" value="CAF4122087.1"/>
    <property type="molecule type" value="Genomic_DNA"/>
</dbReference>